<dbReference type="InterPro" id="IPR007860">
    <property type="entry name" value="DNA_mmatch_repair_MutS_con_dom"/>
</dbReference>
<dbReference type="Pfam" id="PF00488">
    <property type="entry name" value="MutS_V"/>
    <property type="match status" value="1"/>
</dbReference>
<dbReference type="SUPFAM" id="SSF48334">
    <property type="entry name" value="DNA repair protein MutS, domain III"/>
    <property type="match status" value="1"/>
</dbReference>
<dbReference type="GO" id="GO:0006298">
    <property type="term" value="P:mismatch repair"/>
    <property type="evidence" value="ECO:0007669"/>
    <property type="project" value="UniProtKB-UniRule"/>
</dbReference>
<dbReference type="FunFam" id="1.10.1420.10:FF:000007">
    <property type="entry name" value="DNA mismatch repair protein MutS"/>
    <property type="match status" value="1"/>
</dbReference>
<dbReference type="InterPro" id="IPR000432">
    <property type="entry name" value="DNA_mismatch_repair_MutS_C"/>
</dbReference>
<feature type="binding site" evidence="8">
    <location>
        <begin position="608"/>
        <end position="615"/>
    </location>
    <ligand>
        <name>ATP</name>
        <dbReference type="ChEBI" id="CHEBI:30616"/>
    </ligand>
</feature>
<dbReference type="HAMAP" id="MF_00096">
    <property type="entry name" value="MutS"/>
    <property type="match status" value="1"/>
</dbReference>
<keyword evidence="6 8" id="KW-0238">DNA-binding</keyword>
<comment type="similarity">
    <text evidence="1 8 9">Belongs to the DNA mismatch repair MutS family.</text>
</comment>
<evidence type="ECO:0000256" key="8">
    <source>
        <dbReference type="HAMAP-Rule" id="MF_00096"/>
    </source>
</evidence>
<keyword evidence="7 8" id="KW-0234">DNA repair</keyword>
<dbReference type="Proteomes" id="UP000248066">
    <property type="component" value="Unassembled WGS sequence"/>
</dbReference>
<protein>
    <recommendedName>
        <fullName evidence="2 8">DNA mismatch repair protein MutS</fullName>
    </recommendedName>
</protein>
<dbReference type="InterPro" id="IPR016151">
    <property type="entry name" value="DNA_mismatch_repair_MutS_N"/>
</dbReference>
<evidence type="ECO:0000256" key="1">
    <source>
        <dbReference type="ARBA" id="ARBA00006271"/>
    </source>
</evidence>
<dbReference type="Pfam" id="PF05188">
    <property type="entry name" value="MutS_II"/>
    <property type="match status" value="1"/>
</dbReference>
<dbReference type="PIRSF" id="PIRSF037677">
    <property type="entry name" value="DNA_mis_repair_Msh6"/>
    <property type="match status" value="1"/>
</dbReference>
<dbReference type="SUPFAM" id="SSF55271">
    <property type="entry name" value="DNA repair protein MutS, domain I"/>
    <property type="match status" value="1"/>
</dbReference>
<evidence type="ECO:0000256" key="9">
    <source>
        <dbReference type="RuleBase" id="RU003756"/>
    </source>
</evidence>
<feature type="domain" description="DNA mismatch repair proteins mutS family" evidence="10">
    <location>
        <begin position="682"/>
        <end position="698"/>
    </location>
</feature>
<keyword evidence="12" id="KW-1185">Reference proteome</keyword>
<dbReference type="InterPro" id="IPR036678">
    <property type="entry name" value="MutS_con_dom_sf"/>
</dbReference>
<evidence type="ECO:0000256" key="5">
    <source>
        <dbReference type="ARBA" id="ARBA00022840"/>
    </source>
</evidence>
<dbReference type="GO" id="GO:0003684">
    <property type="term" value="F:damaged DNA binding"/>
    <property type="evidence" value="ECO:0007669"/>
    <property type="project" value="UniProtKB-UniRule"/>
</dbReference>
<dbReference type="EMBL" id="PDOF01000001">
    <property type="protein sequence ID" value="PYZ98095.1"/>
    <property type="molecule type" value="Genomic_DNA"/>
</dbReference>
<dbReference type="GO" id="GO:0005829">
    <property type="term" value="C:cytosol"/>
    <property type="evidence" value="ECO:0007669"/>
    <property type="project" value="TreeGrafter"/>
</dbReference>
<dbReference type="InterPro" id="IPR005748">
    <property type="entry name" value="DNA_mismatch_repair_MutS"/>
</dbReference>
<evidence type="ECO:0000256" key="2">
    <source>
        <dbReference type="ARBA" id="ARBA00021982"/>
    </source>
</evidence>
<dbReference type="Pfam" id="PF05192">
    <property type="entry name" value="MutS_III"/>
    <property type="match status" value="1"/>
</dbReference>
<dbReference type="InterPro" id="IPR036187">
    <property type="entry name" value="DNA_mismatch_repair_MutS_sf"/>
</dbReference>
<dbReference type="Gene3D" id="1.10.1420.10">
    <property type="match status" value="2"/>
</dbReference>
<dbReference type="Gene3D" id="3.30.420.110">
    <property type="entry name" value="MutS, connector domain"/>
    <property type="match status" value="1"/>
</dbReference>
<dbReference type="Gene3D" id="3.40.1170.10">
    <property type="entry name" value="DNA repair protein MutS, domain I"/>
    <property type="match status" value="1"/>
</dbReference>
<evidence type="ECO:0000256" key="4">
    <source>
        <dbReference type="ARBA" id="ARBA00022763"/>
    </source>
</evidence>
<dbReference type="SMART" id="SM00533">
    <property type="entry name" value="MUTSd"/>
    <property type="match status" value="1"/>
</dbReference>
<dbReference type="Pfam" id="PF05190">
    <property type="entry name" value="MutS_IV"/>
    <property type="match status" value="1"/>
</dbReference>
<dbReference type="AlphaFoldDB" id="A0A2W0HKQ7"/>
<dbReference type="SMART" id="SM00534">
    <property type="entry name" value="MUTSac"/>
    <property type="match status" value="1"/>
</dbReference>
<evidence type="ECO:0000313" key="12">
    <source>
        <dbReference type="Proteomes" id="UP000248066"/>
    </source>
</evidence>
<reference evidence="11 12" key="1">
    <citation type="submission" date="2017-10" db="EMBL/GenBank/DDBJ databases">
        <title>Bacillus sp. nov., a halophilic bacterium isolated from a Yangshapao Lake.</title>
        <authorList>
            <person name="Wang H."/>
        </authorList>
    </citation>
    <scope>NUCLEOTIDE SEQUENCE [LARGE SCALE GENOMIC DNA]</scope>
    <source>
        <strain evidence="11 12">YSP-3</strain>
    </source>
</reference>
<dbReference type="OrthoDB" id="9802448at2"/>
<comment type="function">
    <text evidence="8">This protein is involved in the repair of mismatches in DNA. It is possible that it carries out the mismatch recognition step. This protein has a weak ATPase activity.</text>
</comment>
<dbReference type="InterPro" id="IPR007696">
    <property type="entry name" value="DNA_mismatch_repair_MutS_core"/>
</dbReference>
<keyword evidence="5 8" id="KW-0067">ATP-binding</keyword>
<dbReference type="InterPro" id="IPR045076">
    <property type="entry name" value="MutS"/>
</dbReference>
<dbReference type="Pfam" id="PF01624">
    <property type="entry name" value="MutS_I"/>
    <property type="match status" value="1"/>
</dbReference>
<evidence type="ECO:0000313" key="11">
    <source>
        <dbReference type="EMBL" id="PYZ98095.1"/>
    </source>
</evidence>
<dbReference type="SUPFAM" id="SSF53150">
    <property type="entry name" value="DNA repair protein MutS, domain II"/>
    <property type="match status" value="1"/>
</dbReference>
<dbReference type="FunFam" id="3.40.50.300:FF:000896">
    <property type="entry name" value="DNA mismatch repair protein MutS"/>
    <property type="match status" value="1"/>
</dbReference>
<name>A0A2W0HKQ7_9BACI</name>
<accession>A0A2W0HKQ7</accession>
<gene>
    <name evidence="8 11" type="primary">mutS</name>
    <name evidence="11" type="ORF">CR205_05735</name>
</gene>
<dbReference type="GO" id="GO:0030983">
    <property type="term" value="F:mismatched DNA binding"/>
    <property type="evidence" value="ECO:0007669"/>
    <property type="project" value="InterPro"/>
</dbReference>
<sequence length="880" mass="99036">MSKQMKTPMIQQYLKIKAEYKDAFLFFRLGDFYELFFEDAVKAAKELEITLTARGKGEDRIPMCGVPHHSCAGYISKLIDKGYKVAICEQTEDPAQAKGVVKREVVQLITPGTVMDGAAIQEKENNYLLSLSAFEEDRYGLAAVDLTTGELKVTSFYDGFTSVLHEAASYNPKEIVVASSFAEEKREQFSSLMNVTFSEEDDTALPGEMRELVDSLQDEELAVTVIRLLHYLYRTKKRSLDHIQSAVYYYAGDYMKLDVHSKRNLELTETIREKKKHGSLLWLLDETVTAMGGRLLKQWIERPLLDAKKIEERHTLVGDLIDRFFEREELKDQLRDVYDLERLAGKVAFGTVNARDLIQLKRSLARVPAIFDTALQLGSPYASRLVNEVDRCGPLRELLEASLQDDPPVSVTEGDMIKDGYNEQLDIYRDAMKNGRTWIAALEKNEREQTGIRSLKIGFNKVFGYYIEVTRSNLASLPDGRYERKQTLANAERFITPELKEKEALILEAEEKSGKLEYEIFLDLRKQVAVYISKLQELAKVLSTLDCLQSFAEVSEANHYVKPVMNTTGTVDIKDGRHPVVEKVIDQGEYVPNDISLDESREMLLITGPNMAGKSTYMRQLALCAVMAQCGCYVPADEAVLPVFDQIFTRIGAADDLAQGQSTFMVEMMETRHAVTRATDRSLILLDEIGRGTSTYDGMALAQAIMEYIHEHIGAKTLFSTHYHELTRLEAELPKLKNVHVSAAEEDGDVVFLHKVIDGAADRSYGIYVARLAQLPDQLITRANVILKELESGDLRGDQEQVLVTSGASEEHAGAEHEPGQLTLFDPGIIPESGKEADRRGKLAGAEIEAVKALKNLDTLHMTPFEAIQTLHELQKKLRN</sequence>
<evidence type="ECO:0000259" key="10">
    <source>
        <dbReference type="PROSITE" id="PS00486"/>
    </source>
</evidence>
<dbReference type="PANTHER" id="PTHR11361">
    <property type="entry name" value="DNA MISMATCH REPAIR PROTEIN MUTS FAMILY MEMBER"/>
    <property type="match status" value="1"/>
</dbReference>
<dbReference type="SUPFAM" id="SSF52540">
    <property type="entry name" value="P-loop containing nucleoside triphosphate hydrolases"/>
    <property type="match status" value="1"/>
</dbReference>
<dbReference type="InterPro" id="IPR027417">
    <property type="entry name" value="P-loop_NTPase"/>
</dbReference>
<evidence type="ECO:0000256" key="7">
    <source>
        <dbReference type="ARBA" id="ARBA00023204"/>
    </source>
</evidence>
<dbReference type="GO" id="GO:0140664">
    <property type="term" value="F:ATP-dependent DNA damage sensor activity"/>
    <property type="evidence" value="ECO:0007669"/>
    <property type="project" value="InterPro"/>
</dbReference>
<dbReference type="NCBIfam" id="NF003810">
    <property type="entry name" value="PRK05399.1"/>
    <property type="match status" value="1"/>
</dbReference>
<organism evidence="11 12">
    <name type="scientific">Alteribacter lacisalsi</name>
    <dbReference type="NCBI Taxonomy" id="2045244"/>
    <lineage>
        <taxon>Bacteria</taxon>
        <taxon>Bacillati</taxon>
        <taxon>Bacillota</taxon>
        <taxon>Bacilli</taxon>
        <taxon>Bacillales</taxon>
        <taxon>Bacillaceae</taxon>
        <taxon>Alteribacter</taxon>
    </lineage>
</organism>
<dbReference type="InterPro" id="IPR017261">
    <property type="entry name" value="DNA_mismatch_repair_MutS/MSH"/>
</dbReference>
<dbReference type="InterPro" id="IPR007695">
    <property type="entry name" value="DNA_mismatch_repair_MutS-lik_N"/>
</dbReference>
<dbReference type="RefSeq" id="WP_110517826.1">
    <property type="nucleotide sequence ID" value="NZ_PDOF01000001.1"/>
</dbReference>
<dbReference type="CDD" id="cd03284">
    <property type="entry name" value="ABC_MutS1"/>
    <property type="match status" value="1"/>
</dbReference>
<dbReference type="Gene3D" id="3.40.50.300">
    <property type="entry name" value="P-loop containing nucleotide triphosphate hydrolases"/>
    <property type="match status" value="1"/>
</dbReference>
<dbReference type="NCBIfam" id="TIGR01070">
    <property type="entry name" value="mutS1"/>
    <property type="match status" value="1"/>
</dbReference>
<dbReference type="GO" id="GO:0005524">
    <property type="term" value="F:ATP binding"/>
    <property type="evidence" value="ECO:0007669"/>
    <property type="project" value="UniProtKB-UniRule"/>
</dbReference>
<keyword evidence="3 8" id="KW-0547">Nucleotide-binding</keyword>
<dbReference type="InterPro" id="IPR007861">
    <property type="entry name" value="DNA_mismatch_repair_MutS_clamp"/>
</dbReference>
<proteinExistence type="inferred from homology"/>
<evidence type="ECO:0000256" key="6">
    <source>
        <dbReference type="ARBA" id="ARBA00023125"/>
    </source>
</evidence>
<dbReference type="PROSITE" id="PS00486">
    <property type="entry name" value="DNA_MISMATCH_REPAIR_2"/>
    <property type="match status" value="1"/>
</dbReference>
<evidence type="ECO:0000256" key="3">
    <source>
        <dbReference type="ARBA" id="ARBA00022741"/>
    </source>
</evidence>
<dbReference type="PANTHER" id="PTHR11361:SF34">
    <property type="entry name" value="DNA MISMATCH REPAIR PROTEIN MSH1, MITOCHONDRIAL"/>
    <property type="match status" value="1"/>
</dbReference>
<keyword evidence="4 8" id="KW-0227">DNA damage</keyword>
<comment type="caution">
    <text evidence="11">The sequence shown here is derived from an EMBL/GenBank/DDBJ whole genome shotgun (WGS) entry which is preliminary data.</text>
</comment>
<dbReference type="FunFam" id="3.40.1170.10:FF:000001">
    <property type="entry name" value="DNA mismatch repair protein MutS"/>
    <property type="match status" value="1"/>
</dbReference>